<evidence type="ECO:0000256" key="4">
    <source>
        <dbReference type="ARBA" id="ARBA00022795"/>
    </source>
</evidence>
<evidence type="ECO:0000256" key="5">
    <source>
        <dbReference type="ARBA" id="ARBA00023186"/>
    </source>
</evidence>
<keyword evidence="4 6" id="KW-1005">Bacterial flagellum biogenesis</keyword>
<gene>
    <name evidence="7" type="ORF">PAT3040_01747</name>
</gene>
<dbReference type="NCBIfam" id="TIGR00208">
    <property type="entry name" value="fliS"/>
    <property type="match status" value="1"/>
</dbReference>
<sequence length="131" mass="14934">MINPYNKYQESSVQTATPGQLIVMLYDGAIRFAKQAISEMEKKRYDAANRSFLKAQSIIHELIAALDSNIELSKNLHSIYEYMLHQLIQANIKKSSQPALEVIDYLQELRETWKQAIKMQAGNMAVSGEAR</sequence>
<dbReference type="EMBL" id="BDQX01000080">
    <property type="protein sequence ID" value="GBG07199.1"/>
    <property type="molecule type" value="Genomic_DNA"/>
</dbReference>
<dbReference type="RefSeq" id="WP_108992300.1">
    <property type="nucleotide sequence ID" value="NZ_BDQX01000080.1"/>
</dbReference>
<dbReference type="CDD" id="cd16098">
    <property type="entry name" value="FliS"/>
    <property type="match status" value="1"/>
</dbReference>
<dbReference type="Proteomes" id="UP000245202">
    <property type="component" value="Unassembled WGS sequence"/>
</dbReference>
<dbReference type="InterPro" id="IPR003713">
    <property type="entry name" value="FliS"/>
</dbReference>
<keyword evidence="8" id="KW-1185">Reference proteome</keyword>
<evidence type="ECO:0000256" key="2">
    <source>
        <dbReference type="ARBA" id="ARBA00008787"/>
    </source>
</evidence>
<dbReference type="InterPro" id="IPR036584">
    <property type="entry name" value="FliS_sf"/>
</dbReference>
<organism evidence="7 8">
    <name type="scientific">Paenibacillus agaridevorans</name>
    <dbReference type="NCBI Taxonomy" id="171404"/>
    <lineage>
        <taxon>Bacteria</taxon>
        <taxon>Bacillati</taxon>
        <taxon>Bacillota</taxon>
        <taxon>Bacilli</taxon>
        <taxon>Bacillales</taxon>
        <taxon>Paenibacillaceae</taxon>
        <taxon>Paenibacillus</taxon>
    </lineage>
</organism>
<keyword evidence="3 6" id="KW-0963">Cytoplasm</keyword>
<evidence type="ECO:0000256" key="1">
    <source>
        <dbReference type="ARBA" id="ARBA00004514"/>
    </source>
</evidence>
<comment type="similarity">
    <text evidence="2 6">Belongs to the FliS family.</text>
</comment>
<accession>A0A2R5ENG5</accession>
<dbReference type="PIRSF" id="PIRSF039090">
    <property type="entry name" value="Flis"/>
    <property type="match status" value="1"/>
</dbReference>
<comment type="subcellular location">
    <subcellularLocation>
        <location evidence="1 6">Cytoplasm</location>
        <location evidence="1 6">Cytosol</location>
    </subcellularLocation>
</comment>
<protein>
    <recommendedName>
        <fullName evidence="6">Flagellar secretion chaperone FliS</fullName>
    </recommendedName>
</protein>
<comment type="caution">
    <text evidence="7">The sequence shown here is derived from an EMBL/GenBank/DDBJ whole genome shotgun (WGS) entry which is preliminary data.</text>
</comment>
<dbReference type="GO" id="GO:0044780">
    <property type="term" value="P:bacterial-type flagellum assembly"/>
    <property type="evidence" value="ECO:0007669"/>
    <property type="project" value="InterPro"/>
</dbReference>
<dbReference type="GO" id="GO:0005829">
    <property type="term" value="C:cytosol"/>
    <property type="evidence" value="ECO:0007669"/>
    <property type="project" value="UniProtKB-SubCell"/>
</dbReference>
<keyword evidence="7" id="KW-0282">Flagellum</keyword>
<name>A0A2R5ENG5_9BACL</name>
<reference evidence="7 8" key="1">
    <citation type="submission" date="2017-08" db="EMBL/GenBank/DDBJ databases">
        <title>Substantial Increase in Enzyme Production by Combined Drug-Resistance Mutations in Paenibacillus agaridevorans.</title>
        <authorList>
            <person name="Tanaka Y."/>
            <person name="Funane K."/>
            <person name="Hosaka T."/>
            <person name="Shiwa Y."/>
            <person name="Fujita N."/>
            <person name="Miyazaki T."/>
            <person name="Yoshikawa H."/>
            <person name="Murakami K."/>
            <person name="Kasahara K."/>
            <person name="Inaoka T."/>
            <person name="Hiraga Y."/>
            <person name="Ochi K."/>
        </authorList>
    </citation>
    <scope>NUCLEOTIDE SEQUENCE [LARGE SCALE GENOMIC DNA]</scope>
    <source>
        <strain evidence="7 8">T-3040</strain>
    </source>
</reference>
<evidence type="ECO:0000313" key="7">
    <source>
        <dbReference type="EMBL" id="GBG07199.1"/>
    </source>
</evidence>
<evidence type="ECO:0000256" key="6">
    <source>
        <dbReference type="PIRNR" id="PIRNR039090"/>
    </source>
</evidence>
<dbReference type="Pfam" id="PF02561">
    <property type="entry name" value="FliS"/>
    <property type="match status" value="1"/>
</dbReference>
<dbReference type="AlphaFoldDB" id="A0A2R5ENG5"/>
<keyword evidence="5" id="KW-0143">Chaperone</keyword>
<keyword evidence="7" id="KW-0969">Cilium</keyword>
<keyword evidence="7" id="KW-0966">Cell projection</keyword>
<dbReference type="PANTHER" id="PTHR34773">
    <property type="entry name" value="FLAGELLAR SECRETION CHAPERONE FLIS"/>
    <property type="match status" value="1"/>
</dbReference>
<dbReference type="PANTHER" id="PTHR34773:SF1">
    <property type="entry name" value="FLAGELLAR SECRETION CHAPERONE FLIS"/>
    <property type="match status" value="1"/>
</dbReference>
<evidence type="ECO:0000256" key="3">
    <source>
        <dbReference type="ARBA" id="ARBA00022490"/>
    </source>
</evidence>
<proteinExistence type="inferred from homology"/>
<dbReference type="SUPFAM" id="SSF101116">
    <property type="entry name" value="Flagellar export chaperone FliS"/>
    <property type="match status" value="1"/>
</dbReference>
<dbReference type="Gene3D" id="1.20.120.340">
    <property type="entry name" value="Flagellar protein FliS"/>
    <property type="match status" value="1"/>
</dbReference>
<evidence type="ECO:0000313" key="8">
    <source>
        <dbReference type="Proteomes" id="UP000245202"/>
    </source>
</evidence>
<dbReference type="GO" id="GO:0071973">
    <property type="term" value="P:bacterial-type flagellum-dependent cell motility"/>
    <property type="evidence" value="ECO:0007669"/>
    <property type="project" value="TreeGrafter"/>
</dbReference>